<dbReference type="Proteomes" id="UP000626092">
    <property type="component" value="Unassembled WGS sequence"/>
</dbReference>
<reference evidence="1" key="1">
    <citation type="submission" date="2019-11" db="EMBL/GenBank/DDBJ databases">
        <authorList>
            <person name="Liu Y."/>
            <person name="Hou J."/>
            <person name="Li T.-Q."/>
            <person name="Guan C.-H."/>
            <person name="Wu X."/>
            <person name="Wu H.-Z."/>
            <person name="Ling F."/>
            <person name="Zhang R."/>
            <person name="Shi X.-G."/>
            <person name="Ren J.-P."/>
            <person name="Chen E.-F."/>
            <person name="Sun J.-M."/>
        </authorList>
    </citation>
    <scope>NUCLEOTIDE SEQUENCE</scope>
    <source>
        <strain evidence="1">Adult_tree_wgs_1</strain>
        <tissue evidence="1">Leaves</tissue>
    </source>
</reference>
<sequence>MLRPRMTIMDEAEARNDDHGHSYLVELRTGIGMFLSDRSFSLSQKRQLLLAFRCDAEIRASVFLGVGEEDRAIEKEEGLPHALFVGSCNDRVK</sequence>
<dbReference type="AlphaFoldDB" id="A0A834HF09"/>
<gene>
    <name evidence="1" type="ORF">RHSIM_Rhsim02G0133600</name>
</gene>
<protein>
    <submittedName>
        <fullName evidence="1">Uncharacterized protein</fullName>
    </submittedName>
</protein>
<evidence type="ECO:0000313" key="2">
    <source>
        <dbReference type="Proteomes" id="UP000626092"/>
    </source>
</evidence>
<dbReference type="EMBL" id="WJXA01000002">
    <property type="protein sequence ID" value="KAF7151205.1"/>
    <property type="molecule type" value="Genomic_DNA"/>
</dbReference>
<evidence type="ECO:0000313" key="1">
    <source>
        <dbReference type="EMBL" id="KAF7151205.1"/>
    </source>
</evidence>
<comment type="caution">
    <text evidence="1">The sequence shown here is derived from an EMBL/GenBank/DDBJ whole genome shotgun (WGS) entry which is preliminary data.</text>
</comment>
<organism evidence="1 2">
    <name type="scientific">Rhododendron simsii</name>
    <name type="common">Sims's rhododendron</name>
    <dbReference type="NCBI Taxonomy" id="118357"/>
    <lineage>
        <taxon>Eukaryota</taxon>
        <taxon>Viridiplantae</taxon>
        <taxon>Streptophyta</taxon>
        <taxon>Embryophyta</taxon>
        <taxon>Tracheophyta</taxon>
        <taxon>Spermatophyta</taxon>
        <taxon>Magnoliopsida</taxon>
        <taxon>eudicotyledons</taxon>
        <taxon>Gunneridae</taxon>
        <taxon>Pentapetalae</taxon>
        <taxon>asterids</taxon>
        <taxon>Ericales</taxon>
        <taxon>Ericaceae</taxon>
        <taxon>Ericoideae</taxon>
        <taxon>Rhodoreae</taxon>
        <taxon>Rhododendron</taxon>
    </lineage>
</organism>
<dbReference type="OrthoDB" id="5970631at2759"/>
<accession>A0A834HF09</accession>
<name>A0A834HF09_RHOSS</name>
<keyword evidence="2" id="KW-1185">Reference proteome</keyword>
<proteinExistence type="predicted"/>